<comment type="similarity">
    <text evidence="2">Belongs to the COMM domain-containing protein 1 family.</text>
</comment>
<dbReference type="InterPro" id="IPR033776">
    <property type="entry name" value="COMMD1_N"/>
</dbReference>
<dbReference type="GO" id="GO:0055070">
    <property type="term" value="P:copper ion homeostasis"/>
    <property type="evidence" value="ECO:0007669"/>
    <property type="project" value="InterPro"/>
</dbReference>
<dbReference type="PROSITE" id="PS51269">
    <property type="entry name" value="COMM"/>
    <property type="match status" value="1"/>
</dbReference>
<dbReference type="Proteomes" id="UP001209878">
    <property type="component" value="Unassembled WGS sequence"/>
</dbReference>
<dbReference type="GO" id="GO:0032434">
    <property type="term" value="P:regulation of proteasomal ubiquitin-dependent protein catabolic process"/>
    <property type="evidence" value="ECO:0007669"/>
    <property type="project" value="TreeGrafter"/>
</dbReference>
<protein>
    <recommendedName>
        <fullName evidence="1">COMM domain-containing protein 1</fullName>
    </recommendedName>
</protein>
<dbReference type="GO" id="GO:0031398">
    <property type="term" value="P:positive regulation of protein ubiquitination"/>
    <property type="evidence" value="ECO:0007669"/>
    <property type="project" value="TreeGrafter"/>
</dbReference>
<dbReference type="InterPro" id="IPR037351">
    <property type="entry name" value="Murr1"/>
</dbReference>
<feature type="domain" description="COMM" evidence="3">
    <location>
        <begin position="115"/>
        <end position="186"/>
    </location>
</feature>
<evidence type="ECO:0000313" key="5">
    <source>
        <dbReference type="Proteomes" id="UP001209878"/>
    </source>
</evidence>
<organism evidence="4 5">
    <name type="scientific">Ridgeia piscesae</name>
    <name type="common">Tubeworm</name>
    <dbReference type="NCBI Taxonomy" id="27915"/>
    <lineage>
        <taxon>Eukaryota</taxon>
        <taxon>Metazoa</taxon>
        <taxon>Spiralia</taxon>
        <taxon>Lophotrochozoa</taxon>
        <taxon>Annelida</taxon>
        <taxon>Polychaeta</taxon>
        <taxon>Sedentaria</taxon>
        <taxon>Canalipalpata</taxon>
        <taxon>Sabellida</taxon>
        <taxon>Siboglinidae</taxon>
        <taxon>Ridgeia</taxon>
    </lineage>
</organism>
<sequence length="188" mass="21425">MAGDGKSFLALVNGLARHDYYNDTDITDELLHQELYPDLPDADFLRLVQKARGITNSLAMTAMDLDQSETFLETQMKKKDGGISQDQAKAFTKFWKNNWKKIHDSLVERSSWNNKLQTMSWRIDVETRARHADQVNTPIAIVELQIASSELPQKGAEVVRFEMDENTLAKTLDSLKDIDSVIAKYCDQ</sequence>
<evidence type="ECO:0000256" key="1">
    <source>
        <dbReference type="ARBA" id="ARBA00016551"/>
    </source>
</evidence>
<dbReference type="EMBL" id="JAODUO010001221">
    <property type="protein sequence ID" value="KAK2168605.1"/>
    <property type="molecule type" value="Genomic_DNA"/>
</dbReference>
<dbReference type="GO" id="GO:0005768">
    <property type="term" value="C:endosome"/>
    <property type="evidence" value="ECO:0007669"/>
    <property type="project" value="TreeGrafter"/>
</dbReference>
<dbReference type="PANTHER" id="PTHR21199">
    <property type="entry name" value="COMM DOMAIN-CONTAINING PROTEIN 1"/>
    <property type="match status" value="1"/>
</dbReference>
<dbReference type="AlphaFoldDB" id="A0AAD9KCI6"/>
<name>A0AAD9KCI6_RIDPI</name>
<proteinExistence type="inferred from homology"/>
<evidence type="ECO:0000313" key="4">
    <source>
        <dbReference type="EMBL" id="KAK2168605.1"/>
    </source>
</evidence>
<evidence type="ECO:0000259" key="3">
    <source>
        <dbReference type="PROSITE" id="PS51269"/>
    </source>
</evidence>
<dbReference type="GO" id="GO:2000009">
    <property type="term" value="P:negative regulation of protein localization to cell surface"/>
    <property type="evidence" value="ECO:0007669"/>
    <property type="project" value="TreeGrafter"/>
</dbReference>
<reference evidence="4" key="1">
    <citation type="journal article" date="2023" name="Mol. Biol. Evol.">
        <title>Third-Generation Sequencing Reveals the Adaptive Role of the Epigenome in Three Deep-Sea Polychaetes.</title>
        <authorList>
            <person name="Perez M."/>
            <person name="Aroh O."/>
            <person name="Sun Y."/>
            <person name="Lan Y."/>
            <person name="Juniper S.K."/>
            <person name="Young C.R."/>
            <person name="Angers B."/>
            <person name="Qian P.Y."/>
        </authorList>
    </citation>
    <scope>NUCLEOTIDE SEQUENCE</scope>
    <source>
        <strain evidence="4">R07B-5</strain>
    </source>
</reference>
<keyword evidence="5" id="KW-1185">Reference proteome</keyword>
<evidence type="ECO:0000256" key="2">
    <source>
        <dbReference type="ARBA" id="ARBA00093455"/>
    </source>
</evidence>
<dbReference type="Pfam" id="PF17221">
    <property type="entry name" value="COMMD1_N"/>
    <property type="match status" value="1"/>
</dbReference>
<dbReference type="Pfam" id="PF07258">
    <property type="entry name" value="COMM_domain"/>
    <property type="match status" value="1"/>
</dbReference>
<accession>A0AAD9KCI6</accession>
<dbReference type="GO" id="GO:1902306">
    <property type="term" value="P:negative regulation of sodium ion transmembrane transport"/>
    <property type="evidence" value="ECO:0007669"/>
    <property type="project" value="TreeGrafter"/>
</dbReference>
<gene>
    <name evidence="4" type="ORF">NP493_1170g00008</name>
</gene>
<dbReference type="InterPro" id="IPR017920">
    <property type="entry name" value="COMM"/>
</dbReference>
<comment type="caution">
    <text evidence="4">The sequence shown here is derived from an EMBL/GenBank/DDBJ whole genome shotgun (WGS) entry which is preliminary data.</text>
</comment>
<dbReference type="PANTHER" id="PTHR21199:SF1">
    <property type="entry name" value="COMM DOMAIN-CONTAINING PROTEIN 1"/>
    <property type="match status" value="1"/>
</dbReference>